<feature type="compositionally biased region" description="Low complexity" evidence="1">
    <location>
        <begin position="48"/>
        <end position="82"/>
    </location>
</feature>
<evidence type="ECO:0000256" key="1">
    <source>
        <dbReference type="SAM" id="MobiDB-lite"/>
    </source>
</evidence>
<feature type="region of interest" description="Disordered" evidence="1">
    <location>
        <begin position="27"/>
        <end position="167"/>
    </location>
</feature>
<feature type="compositionally biased region" description="Pro residues" evidence="1">
    <location>
        <begin position="144"/>
        <end position="163"/>
    </location>
</feature>
<protein>
    <submittedName>
        <fullName evidence="2">Uncharacterized protein</fullName>
    </submittedName>
</protein>
<proteinExistence type="predicted"/>
<dbReference type="AlphaFoldDB" id="A0A1W5D7Z1"/>
<evidence type="ECO:0000313" key="2">
    <source>
        <dbReference type="EMBL" id="SLM39226.1"/>
    </source>
</evidence>
<keyword evidence="3" id="KW-1185">Reference proteome</keyword>
<feature type="compositionally biased region" description="Low complexity" evidence="1">
    <location>
        <begin position="118"/>
        <end position="133"/>
    </location>
</feature>
<name>A0A1W5D7Z1_9LECA</name>
<dbReference type="Proteomes" id="UP000192927">
    <property type="component" value="Unassembled WGS sequence"/>
</dbReference>
<feature type="compositionally biased region" description="Pro residues" evidence="1">
    <location>
        <begin position="83"/>
        <end position="96"/>
    </location>
</feature>
<sequence>MAGKLVKVLVEEEQHTWTAEEIDDQLSKGIFNSRFTKQPTSATTSSIQNPANQQQPPAAPQQLPAAAQQLPAVPQQLPAAPQQLPPAPQQLPPAPQQLPTGTHVWQYPQYPPNDARFQQQYWHQNRQQQNPQQLPGFTTRPEQLPNPPQHPDFPPPPLHPPQHPDFLPLPRHPPLIVGNGRELGNLLKIYSDDMKYSGGNDSLNLKLHIFYDLCRKASVPTESFGDAFSTMLKGKAQEYYYDKISGQRLDFTTMVKLIQNHFETLECCQQMLTTWNTISLQSVIQKNNDKTIGKCFELLVTKLRKVQRGLAEEYQTENTLHDHLLNACRGVQECVYACFKPALTFEALCAEIRSSIATASRVAENKTQKSSFYNNKEPDEIQGLITDFQFSDNDETSPPVKASSHFMTSYGKIEGFSTVALLNNHSARHAITKLLPKDTEDIFTIGERYSSAIFQGIMVDTGAARWSTVGYGQFKALKRIQGLQLDKSRAGKAKITFGIGETTSLGTVDVSTPVGVITFHVVKAKTPFLLYLEDMD</sequence>
<evidence type="ECO:0000313" key="3">
    <source>
        <dbReference type="Proteomes" id="UP000192927"/>
    </source>
</evidence>
<dbReference type="EMBL" id="FWEW01003475">
    <property type="protein sequence ID" value="SLM39226.1"/>
    <property type="molecule type" value="Genomic_DNA"/>
</dbReference>
<feature type="compositionally biased region" description="Polar residues" evidence="1">
    <location>
        <begin position="33"/>
        <end position="47"/>
    </location>
</feature>
<accession>A0A1W5D7Z1</accession>
<organism evidence="2 3">
    <name type="scientific">Lasallia pustulata</name>
    <dbReference type="NCBI Taxonomy" id="136370"/>
    <lineage>
        <taxon>Eukaryota</taxon>
        <taxon>Fungi</taxon>
        <taxon>Dikarya</taxon>
        <taxon>Ascomycota</taxon>
        <taxon>Pezizomycotina</taxon>
        <taxon>Lecanoromycetes</taxon>
        <taxon>OSLEUM clade</taxon>
        <taxon>Umbilicariomycetidae</taxon>
        <taxon>Umbilicariales</taxon>
        <taxon>Umbilicariaceae</taxon>
        <taxon>Lasallia</taxon>
    </lineage>
</organism>
<reference evidence="3" key="1">
    <citation type="submission" date="2017-03" db="EMBL/GenBank/DDBJ databases">
        <authorList>
            <person name="Sharma R."/>
            <person name="Thines M."/>
        </authorList>
    </citation>
    <scope>NUCLEOTIDE SEQUENCE [LARGE SCALE GENOMIC DNA]</scope>
</reference>